<accession>A0ABW6CD08</accession>
<sequence length="56" mass="6556">MGKYLYDLYPSDFIPVEHFTDLACRLFTEKERVIKARRQAGLVFNTVMHGRTAYGE</sequence>
<keyword evidence="2" id="KW-1185">Reference proteome</keyword>
<comment type="caution">
    <text evidence="1">The sequence shown here is derived from an EMBL/GenBank/DDBJ whole genome shotgun (WGS) entry which is preliminary data.</text>
</comment>
<evidence type="ECO:0000313" key="2">
    <source>
        <dbReference type="Proteomes" id="UP001598201"/>
    </source>
</evidence>
<dbReference type="EMBL" id="JBHUCJ010000060">
    <property type="protein sequence ID" value="MFD3225767.1"/>
    <property type="molecule type" value="Genomic_DNA"/>
</dbReference>
<gene>
    <name evidence="1" type="ORF">ACFPK4_19655</name>
</gene>
<reference evidence="1 2" key="1">
    <citation type="submission" date="2024-09" db="EMBL/GenBank/DDBJ databases">
        <title>Genomes of Rahnella.</title>
        <authorList>
            <person name="Mnguni F.C."/>
            <person name="Shin G.Y."/>
            <person name="Coutinho T."/>
        </authorList>
    </citation>
    <scope>NUCLEOTIDE SEQUENCE [LARGE SCALE GENOMIC DNA]</scope>
    <source>
        <strain evidence="1 2">20WA0057</strain>
    </source>
</reference>
<name>A0ABW6CD08_RAHSY</name>
<dbReference type="Proteomes" id="UP001598201">
    <property type="component" value="Unassembled WGS sequence"/>
</dbReference>
<proteinExistence type="predicted"/>
<protein>
    <submittedName>
        <fullName evidence="1">Uncharacterized protein</fullName>
    </submittedName>
</protein>
<dbReference type="RefSeq" id="WP_153376364.1">
    <property type="nucleotide sequence ID" value="NZ_CP067059.1"/>
</dbReference>
<evidence type="ECO:0000313" key="1">
    <source>
        <dbReference type="EMBL" id="MFD3225767.1"/>
    </source>
</evidence>
<organism evidence="1 2">
    <name type="scientific">Rahnella sp. (strain Y9602)</name>
    <dbReference type="NCBI Taxonomy" id="2703885"/>
    <lineage>
        <taxon>Bacteria</taxon>
        <taxon>Pseudomonadati</taxon>
        <taxon>Pseudomonadota</taxon>
        <taxon>Gammaproteobacteria</taxon>
        <taxon>Enterobacterales</taxon>
        <taxon>Yersiniaceae</taxon>
        <taxon>Rahnella</taxon>
    </lineage>
</organism>